<evidence type="ECO:0000313" key="8">
    <source>
        <dbReference type="EMBL" id="OCA77858.1"/>
    </source>
</evidence>
<gene>
    <name evidence="8" type="ORF">BBH99_10690</name>
    <name evidence="9" type="ORF">SAMN05444407_101479</name>
</gene>
<dbReference type="RefSeq" id="WP_066697583.1">
    <property type="nucleotide sequence ID" value="NZ_FRBM01000001.1"/>
</dbReference>
<reference evidence="9 11" key="2">
    <citation type="submission" date="2016-11" db="EMBL/GenBank/DDBJ databases">
        <authorList>
            <person name="Jaros S."/>
            <person name="Januszkiewicz K."/>
            <person name="Wedrychowicz H."/>
        </authorList>
    </citation>
    <scope>NUCLEOTIDE SEQUENCE [LARGE SCALE GENOMIC DNA]</scope>
    <source>
        <strain evidence="9 11">DSM 27621</strain>
    </source>
</reference>
<evidence type="ECO:0000259" key="7">
    <source>
        <dbReference type="Pfam" id="PF03388"/>
    </source>
</evidence>
<dbReference type="EMBL" id="MAYF01000308">
    <property type="protein sequence ID" value="OCA77858.1"/>
    <property type="molecule type" value="Genomic_DNA"/>
</dbReference>
<organism evidence="9 11">
    <name type="scientific">Chryseobacterium contaminans</name>
    <dbReference type="NCBI Taxonomy" id="1423959"/>
    <lineage>
        <taxon>Bacteria</taxon>
        <taxon>Pseudomonadati</taxon>
        <taxon>Bacteroidota</taxon>
        <taxon>Flavobacteriia</taxon>
        <taxon>Flavobacteriales</taxon>
        <taxon>Weeksellaceae</taxon>
        <taxon>Chryseobacterium group</taxon>
        <taxon>Chryseobacterium</taxon>
    </lineage>
</organism>
<evidence type="ECO:0000256" key="2">
    <source>
        <dbReference type="ARBA" id="ARBA00022692"/>
    </source>
</evidence>
<keyword evidence="2" id="KW-0812">Transmembrane</keyword>
<dbReference type="NCBIfam" id="TIGR04131">
    <property type="entry name" value="Bac_Flav_CTERM"/>
    <property type="match status" value="1"/>
</dbReference>
<feature type="chain" id="PRO_5009921933" evidence="6">
    <location>
        <begin position="23"/>
        <end position="755"/>
    </location>
</feature>
<dbReference type="GO" id="GO:0030134">
    <property type="term" value="C:COPII-coated ER to Golgi transport vesicle"/>
    <property type="evidence" value="ECO:0007669"/>
    <property type="project" value="TreeGrafter"/>
</dbReference>
<dbReference type="PANTHER" id="PTHR12223">
    <property type="entry name" value="VESICULAR MANNOSE-BINDING LECTIN"/>
    <property type="match status" value="1"/>
</dbReference>
<dbReference type="Proteomes" id="UP000093508">
    <property type="component" value="Unassembled WGS sequence"/>
</dbReference>
<dbReference type="InterPro" id="IPR026341">
    <property type="entry name" value="T9SS_type_B"/>
</dbReference>
<dbReference type="GO" id="GO:0006888">
    <property type="term" value="P:endoplasmic reticulum to Golgi vesicle-mediated transport"/>
    <property type="evidence" value="ECO:0007669"/>
    <property type="project" value="TreeGrafter"/>
</dbReference>
<dbReference type="Gene3D" id="2.60.120.200">
    <property type="match status" value="1"/>
</dbReference>
<dbReference type="EMBL" id="FRBM01000001">
    <property type="protein sequence ID" value="SHK88419.1"/>
    <property type="molecule type" value="Genomic_DNA"/>
</dbReference>
<proteinExistence type="predicted"/>
<dbReference type="OrthoDB" id="1270719at2"/>
<reference evidence="8 10" key="1">
    <citation type="submission" date="2016-07" db="EMBL/GenBank/DDBJ databases">
        <authorList>
            <person name="Jeong J.-J."/>
            <person name="Kim D.W."/>
            <person name="Sang M.K."/>
            <person name="Choi I.-G."/>
            <person name="Kim K.D."/>
        </authorList>
    </citation>
    <scope>NUCLEOTIDE SEQUENCE [LARGE SCALE GENOMIC DNA]</scope>
    <source>
        <strain evidence="8 10">C-26</strain>
    </source>
</reference>
<keyword evidence="3 6" id="KW-0732">Signal</keyword>
<evidence type="ECO:0000256" key="6">
    <source>
        <dbReference type="SAM" id="SignalP"/>
    </source>
</evidence>
<dbReference type="GO" id="GO:0005975">
    <property type="term" value="P:carbohydrate metabolic process"/>
    <property type="evidence" value="ECO:0007669"/>
    <property type="project" value="UniProtKB-ARBA"/>
</dbReference>
<dbReference type="GO" id="GO:0004553">
    <property type="term" value="F:hydrolase activity, hydrolyzing O-glycosyl compounds"/>
    <property type="evidence" value="ECO:0007669"/>
    <property type="project" value="UniProtKB-ARBA"/>
</dbReference>
<name>A0A1M6W3Y7_9FLAO</name>
<evidence type="ECO:0000256" key="4">
    <source>
        <dbReference type="ARBA" id="ARBA00022989"/>
    </source>
</evidence>
<evidence type="ECO:0000313" key="11">
    <source>
        <dbReference type="Proteomes" id="UP000184069"/>
    </source>
</evidence>
<accession>A0A1M6W3Y7</accession>
<dbReference type="Pfam" id="PF03388">
    <property type="entry name" value="Lectin_leg-like"/>
    <property type="match status" value="1"/>
</dbReference>
<dbReference type="GO" id="GO:0005537">
    <property type="term" value="F:D-mannose binding"/>
    <property type="evidence" value="ECO:0007669"/>
    <property type="project" value="TreeGrafter"/>
</dbReference>
<keyword evidence="10" id="KW-1185">Reference proteome</keyword>
<dbReference type="AlphaFoldDB" id="A0A1M6W3Y7"/>
<evidence type="ECO:0000256" key="3">
    <source>
        <dbReference type="ARBA" id="ARBA00022729"/>
    </source>
</evidence>
<keyword evidence="5" id="KW-0472">Membrane</keyword>
<keyword evidence="4" id="KW-1133">Transmembrane helix</keyword>
<protein>
    <submittedName>
        <fullName evidence="9">Gliding motility-associated C-terminal domain-containing protein</fullName>
    </submittedName>
</protein>
<dbReference type="InterPro" id="IPR051136">
    <property type="entry name" value="Intracellular_Lectin-GPT"/>
</dbReference>
<evidence type="ECO:0000256" key="1">
    <source>
        <dbReference type="ARBA" id="ARBA00004479"/>
    </source>
</evidence>
<dbReference type="GO" id="GO:0016020">
    <property type="term" value="C:membrane"/>
    <property type="evidence" value="ECO:0007669"/>
    <property type="project" value="UniProtKB-SubCell"/>
</dbReference>
<dbReference type="InterPro" id="IPR005052">
    <property type="entry name" value="Lectin_leg"/>
</dbReference>
<dbReference type="Proteomes" id="UP000184069">
    <property type="component" value="Unassembled WGS sequence"/>
</dbReference>
<evidence type="ECO:0000256" key="5">
    <source>
        <dbReference type="ARBA" id="ARBA00023136"/>
    </source>
</evidence>
<feature type="domain" description="L-type lectin-like" evidence="7">
    <location>
        <begin position="20"/>
        <end position="146"/>
    </location>
</feature>
<dbReference type="STRING" id="1423959.SAMN05444407_101479"/>
<sequence length="755" mass="82478">MNKNLLFYFSILLLSLSGISFAQTYQLTGNPINTTGWTVVPSATTSGDFIMLTDDVGNKSGAIKLNDPINLKYCDKWKVEFDFRINGNGIPGFGKGDGFAFWYLANPPVTSQQGSGLGIPQNAVGFMVGFDIYNNTTSAQMSKVHIAYGVVPNTTDTNNIEFFNTPGSSFHSADLNATQPFVGDTYKHVEVTSETDPANPANWIITVKMDGIIITSQSFAPSGGAATMTQGYFGFSASTGGASARNSIKNVKIYTDKVSILKSLITQSFCPNPTTGYGNVNLTDFNAQFVANPGNYTFKYYPQGSSTPIANPANYDFNTNTTVTVVIKDNAGVLCDNPDGKIQLNLAAFKANDKTLTECNNNKLGTATFNLNSANVTDVLGVTKKYYKTLNDLNSGTNEILYPDTYVSAPGTVYVKVTTPLGCTGTAKINLTFYPETQVKDATIQSCFIENNVLNGVFNLTTANVTSLTTGIIKKYYTTIANAVNDTNEITDPYQYTSTSTAVYAKVIDTNGCFAVAKINLVVLPPVKSSILKDKTICIENKTDLDAGPGFDEYLWSTGAKTSSIKDVSVGTYWVKLRTGNCITTQVVNVQPSPNPVIASIDIHNNTIMVNVVGGKLPYQYSLDGIHWQTSNTFTGLARGEVKVFVKDFYNCSPIDVQITVPNLINAITPNGDNKNDFIDYSALAYKKNLIFTVYDRYGNKLYEANKIRNYTWDGRAYGKKIPSATYWYTISWNENDKNNTETKYSGWVLVKNME</sequence>
<dbReference type="SUPFAM" id="SSF49899">
    <property type="entry name" value="Concanavalin A-like lectins/glucanases"/>
    <property type="match status" value="1"/>
</dbReference>
<dbReference type="InterPro" id="IPR013320">
    <property type="entry name" value="ConA-like_dom_sf"/>
</dbReference>
<dbReference type="PANTHER" id="PTHR12223:SF28">
    <property type="entry name" value="LECTIN, MANNOSE BINDING 1 LIKE"/>
    <property type="match status" value="1"/>
</dbReference>
<feature type="signal peptide" evidence="6">
    <location>
        <begin position="1"/>
        <end position="22"/>
    </location>
</feature>
<evidence type="ECO:0000313" key="10">
    <source>
        <dbReference type="Proteomes" id="UP000093508"/>
    </source>
</evidence>
<dbReference type="Pfam" id="PF13585">
    <property type="entry name" value="CHU_C"/>
    <property type="match status" value="1"/>
</dbReference>
<evidence type="ECO:0000313" key="9">
    <source>
        <dbReference type="EMBL" id="SHK88419.1"/>
    </source>
</evidence>
<comment type="subcellular location">
    <subcellularLocation>
        <location evidence="1">Membrane</location>
        <topology evidence="1">Single-pass type I membrane protein</topology>
    </subcellularLocation>
</comment>